<dbReference type="PANTHER" id="PTHR33527">
    <property type="entry name" value="OS07G0274300 PROTEIN"/>
    <property type="match status" value="1"/>
</dbReference>
<dbReference type="EMBL" id="KI631414">
    <property type="protein sequence ID" value="EYU28329.1"/>
    <property type="molecule type" value="Genomic_DNA"/>
</dbReference>
<proteinExistence type="predicted"/>
<evidence type="ECO:0000313" key="2">
    <source>
        <dbReference type="Proteomes" id="UP000030748"/>
    </source>
</evidence>
<keyword evidence="2" id="KW-1185">Reference proteome</keyword>
<name>A0A022QL41_ERYGU</name>
<dbReference type="AlphaFoldDB" id="A0A022QL41"/>
<protein>
    <recommendedName>
        <fullName evidence="3">RRM domain-containing protein</fullName>
    </recommendedName>
</protein>
<reference evidence="1 2" key="1">
    <citation type="journal article" date="2013" name="Proc. Natl. Acad. Sci. U.S.A.">
        <title>Fine-scale variation in meiotic recombination in Mimulus inferred from population shotgun sequencing.</title>
        <authorList>
            <person name="Hellsten U."/>
            <person name="Wright K.M."/>
            <person name="Jenkins J."/>
            <person name="Shu S."/>
            <person name="Yuan Y."/>
            <person name="Wessler S.R."/>
            <person name="Schmutz J."/>
            <person name="Willis J.H."/>
            <person name="Rokhsar D.S."/>
        </authorList>
    </citation>
    <scope>NUCLEOTIDE SEQUENCE [LARGE SCALE GENOMIC DNA]</scope>
    <source>
        <strain evidence="2">cv. DUN x IM62</strain>
    </source>
</reference>
<evidence type="ECO:0000313" key="1">
    <source>
        <dbReference type="EMBL" id="EYU28329.1"/>
    </source>
</evidence>
<dbReference type="Proteomes" id="UP000030748">
    <property type="component" value="Unassembled WGS sequence"/>
</dbReference>
<dbReference type="PhylomeDB" id="A0A022QL41"/>
<dbReference type="OMA" id="VFDYFRK"/>
<evidence type="ECO:0008006" key="3">
    <source>
        <dbReference type="Google" id="ProtNLM"/>
    </source>
</evidence>
<accession>A0A022QL41</accession>
<dbReference type="KEGG" id="egt:105968053"/>
<dbReference type="eggNOG" id="ENOG502QW2W">
    <property type="taxonomic scope" value="Eukaryota"/>
</dbReference>
<dbReference type="STRING" id="4155.A0A022QL41"/>
<dbReference type="PANTHER" id="PTHR33527:SF14">
    <property type="entry name" value="OS07G0274300 PROTEIN"/>
    <property type="match status" value="1"/>
</dbReference>
<gene>
    <name evidence="1" type="ORF">MIMGU_mgv1a010924mg</name>
</gene>
<dbReference type="OrthoDB" id="1882251at2759"/>
<organism evidence="1 2">
    <name type="scientific">Erythranthe guttata</name>
    <name type="common">Yellow monkey flower</name>
    <name type="synonym">Mimulus guttatus</name>
    <dbReference type="NCBI Taxonomy" id="4155"/>
    <lineage>
        <taxon>Eukaryota</taxon>
        <taxon>Viridiplantae</taxon>
        <taxon>Streptophyta</taxon>
        <taxon>Embryophyta</taxon>
        <taxon>Tracheophyta</taxon>
        <taxon>Spermatophyta</taxon>
        <taxon>Magnoliopsida</taxon>
        <taxon>eudicotyledons</taxon>
        <taxon>Gunneridae</taxon>
        <taxon>Pentapetalae</taxon>
        <taxon>asterids</taxon>
        <taxon>lamiids</taxon>
        <taxon>Lamiales</taxon>
        <taxon>Phrymaceae</taxon>
        <taxon>Erythranthe</taxon>
    </lineage>
</organism>
<sequence>MDGRKLYSFDTLMDGTLVDRTEIPVTLDQFRLFYSIDRDLYIILVRDLCRNPSESLIVMGLWLWLEREGISSVISKIVPLNRYAIDALADEAVTCIDLLTDGPRAPPEDGPAVALIHSLVKIAISLNYLRENRVTVYNEIQGLVSQVYILALADLMEQALHGGFHQVSAARDAAGPSRTQPEESLVLDFSRLSIERDSDERRRVSDEGTRSGRTMFATFSRGYPVTEAEVVNFFTRRYGDCIEMLLMQDVGPTEQALFARIVFFEEELIRTILNGKEKAKFTINGKHVWMRQFVPRN</sequence>